<gene>
    <name evidence="1" type="ORF">PXH69_24045</name>
</gene>
<comment type="caution">
    <text evidence="1">The sequence shown here is derived from an EMBL/GenBank/DDBJ whole genome shotgun (WGS) entry which is preliminary data.</text>
</comment>
<dbReference type="Proteomes" id="UP001217325">
    <property type="component" value="Unassembled WGS sequence"/>
</dbReference>
<reference evidence="1" key="1">
    <citation type="submission" date="2023-02" db="EMBL/GenBank/DDBJ databases">
        <title>A novel hydrolase synthesized by Rhodococcus erythropolis HQ is responsible for the detoxification of Zearalenone.</title>
        <authorList>
            <person name="Hu J."/>
            <person name="Xu J."/>
        </authorList>
    </citation>
    <scope>NUCLEOTIDE SEQUENCE</scope>
    <source>
        <strain evidence="1">HQ</strain>
    </source>
</reference>
<protein>
    <submittedName>
        <fullName evidence="1">Uncharacterized protein</fullName>
    </submittedName>
</protein>
<proteinExistence type="predicted"/>
<name>A0AAW6LNB3_RHOSG</name>
<dbReference type="EMBL" id="JARDXE010000017">
    <property type="protein sequence ID" value="MDE8648054.1"/>
    <property type="molecule type" value="Genomic_DNA"/>
</dbReference>
<organism evidence="1 2">
    <name type="scientific">Rhodococcus qingshengii</name>
    <dbReference type="NCBI Taxonomy" id="334542"/>
    <lineage>
        <taxon>Bacteria</taxon>
        <taxon>Bacillati</taxon>
        <taxon>Actinomycetota</taxon>
        <taxon>Actinomycetes</taxon>
        <taxon>Mycobacteriales</taxon>
        <taxon>Nocardiaceae</taxon>
        <taxon>Rhodococcus</taxon>
        <taxon>Rhodococcus erythropolis group</taxon>
    </lineage>
</organism>
<accession>A0AAW6LNB3</accession>
<sequence length="60" mass="6165">MKSIAALITSSGTDPIVSIERAANAAPFWNKLGGRWSVTLKNNETIAVAGRSIAVAAVPA</sequence>
<dbReference type="RefSeq" id="WP_275232291.1">
    <property type="nucleotide sequence ID" value="NZ_JARDXE010000017.1"/>
</dbReference>
<evidence type="ECO:0000313" key="2">
    <source>
        <dbReference type="Proteomes" id="UP001217325"/>
    </source>
</evidence>
<dbReference type="AlphaFoldDB" id="A0AAW6LNB3"/>
<evidence type="ECO:0000313" key="1">
    <source>
        <dbReference type="EMBL" id="MDE8648054.1"/>
    </source>
</evidence>